<dbReference type="PANTHER" id="PTHR46796:SF6">
    <property type="entry name" value="ARAC SUBFAMILY"/>
    <property type="match status" value="1"/>
</dbReference>
<dbReference type="Proteomes" id="UP000185557">
    <property type="component" value="Unassembled WGS sequence"/>
</dbReference>
<dbReference type="InterPro" id="IPR018062">
    <property type="entry name" value="HTH_AraC-typ_CS"/>
</dbReference>
<keyword evidence="3" id="KW-0804">Transcription</keyword>
<evidence type="ECO:0000256" key="3">
    <source>
        <dbReference type="ARBA" id="ARBA00023163"/>
    </source>
</evidence>
<dbReference type="SUPFAM" id="SSF46689">
    <property type="entry name" value="Homeodomain-like"/>
    <property type="match status" value="2"/>
</dbReference>
<dbReference type="Gene3D" id="1.10.10.60">
    <property type="entry name" value="Homeodomain-like"/>
    <property type="match status" value="2"/>
</dbReference>
<accession>A0A1U7J4P1</accession>
<dbReference type="PROSITE" id="PS00041">
    <property type="entry name" value="HTH_ARAC_FAMILY_1"/>
    <property type="match status" value="1"/>
</dbReference>
<dbReference type="GO" id="GO:0003700">
    <property type="term" value="F:DNA-binding transcription factor activity"/>
    <property type="evidence" value="ECO:0007669"/>
    <property type="project" value="InterPro"/>
</dbReference>
<reference evidence="5 6" key="1">
    <citation type="submission" date="2016-11" db="EMBL/GenBank/DDBJ databases">
        <title>Draft Genome Sequences of Nine Cyanobacterial Strains from Diverse Habitats.</title>
        <authorList>
            <person name="Zhu T."/>
            <person name="Hou S."/>
            <person name="Lu X."/>
            <person name="Hess W.R."/>
        </authorList>
    </citation>
    <scope>NUCLEOTIDE SEQUENCE [LARGE SCALE GENOMIC DNA]</scope>
    <source>
        <strain evidence="5 6">NIES-30</strain>
    </source>
</reference>
<dbReference type="STRING" id="549789.NIES30_13330"/>
<evidence type="ECO:0000256" key="2">
    <source>
        <dbReference type="ARBA" id="ARBA00023125"/>
    </source>
</evidence>
<dbReference type="InterPro" id="IPR018060">
    <property type="entry name" value="HTH_AraC"/>
</dbReference>
<evidence type="ECO:0000256" key="1">
    <source>
        <dbReference type="ARBA" id="ARBA00023015"/>
    </source>
</evidence>
<gene>
    <name evidence="5" type="ORF">NIES30_13330</name>
</gene>
<feature type="domain" description="HTH araC/xylS-type" evidence="4">
    <location>
        <begin position="199"/>
        <end position="295"/>
    </location>
</feature>
<dbReference type="PANTHER" id="PTHR46796">
    <property type="entry name" value="HTH-TYPE TRANSCRIPTIONAL ACTIVATOR RHAS-RELATED"/>
    <property type="match status" value="1"/>
</dbReference>
<dbReference type="AlphaFoldDB" id="A0A1U7J4P1"/>
<evidence type="ECO:0000259" key="4">
    <source>
        <dbReference type="PROSITE" id="PS01124"/>
    </source>
</evidence>
<name>A0A1U7J4P1_9CYAN</name>
<dbReference type="RefSeq" id="WP_073608923.1">
    <property type="nucleotide sequence ID" value="NZ_MRCG01000009.1"/>
</dbReference>
<dbReference type="GO" id="GO:0043565">
    <property type="term" value="F:sequence-specific DNA binding"/>
    <property type="evidence" value="ECO:0007669"/>
    <property type="project" value="InterPro"/>
</dbReference>
<dbReference type="PRINTS" id="PR00032">
    <property type="entry name" value="HTHARAC"/>
</dbReference>
<comment type="caution">
    <text evidence="5">The sequence shown here is derived from an EMBL/GenBank/DDBJ whole genome shotgun (WGS) entry which is preliminary data.</text>
</comment>
<dbReference type="PROSITE" id="PS01124">
    <property type="entry name" value="HTH_ARAC_FAMILY_2"/>
    <property type="match status" value="1"/>
</dbReference>
<keyword evidence="1" id="KW-0805">Transcription regulation</keyword>
<sequence length="295" mass="33462">MASHQLNSHELSQRFNKALMLSSQQMNWNDIFVEQCQSPVSAFEVELPALSDHWLNLHVGNPAPLIQKRDDRLHESILNEGDNLFVPAGQPSYWCRDKSGVICTPLHICLKPELIQQVAETSDMGANQFELVPCFGQQDLQLHQIGMLMLAELRSGGMMGQLYVESLTQILVIHLLRHYSTLTRPITSQNNSFTRIQLQQVIDYIHTYLNRDLSLAELASVVNISPTYFASLFKQAMGISPHQYVIRQRIEQAKLMLLKTDLAIADIALQVGFSSQSHLTQQFKRLTGITPKQVR</sequence>
<keyword evidence="2" id="KW-0238">DNA-binding</keyword>
<dbReference type="EMBL" id="MRCG01000009">
    <property type="protein sequence ID" value="OKH47533.1"/>
    <property type="molecule type" value="Genomic_DNA"/>
</dbReference>
<dbReference type="InterPro" id="IPR009057">
    <property type="entry name" value="Homeodomain-like_sf"/>
</dbReference>
<dbReference type="InterPro" id="IPR050204">
    <property type="entry name" value="AraC_XylS_family_regulators"/>
</dbReference>
<dbReference type="SMART" id="SM00342">
    <property type="entry name" value="HTH_ARAC"/>
    <property type="match status" value="1"/>
</dbReference>
<dbReference type="OrthoDB" id="516574at2"/>
<organism evidence="5 6">
    <name type="scientific">Phormidium tenue NIES-30</name>
    <dbReference type="NCBI Taxonomy" id="549789"/>
    <lineage>
        <taxon>Bacteria</taxon>
        <taxon>Bacillati</taxon>
        <taxon>Cyanobacteriota</taxon>
        <taxon>Cyanophyceae</taxon>
        <taxon>Oscillatoriophycideae</taxon>
        <taxon>Oscillatoriales</taxon>
        <taxon>Oscillatoriaceae</taxon>
        <taxon>Phormidium</taxon>
    </lineage>
</organism>
<proteinExistence type="predicted"/>
<evidence type="ECO:0000313" key="5">
    <source>
        <dbReference type="EMBL" id="OKH47533.1"/>
    </source>
</evidence>
<dbReference type="InterPro" id="IPR020449">
    <property type="entry name" value="Tscrpt_reg_AraC-type_HTH"/>
</dbReference>
<keyword evidence="6" id="KW-1185">Reference proteome</keyword>
<dbReference type="Pfam" id="PF12833">
    <property type="entry name" value="HTH_18"/>
    <property type="match status" value="1"/>
</dbReference>
<evidence type="ECO:0000313" key="6">
    <source>
        <dbReference type="Proteomes" id="UP000185557"/>
    </source>
</evidence>
<protein>
    <submittedName>
        <fullName evidence="5">AraC family transcriptional regulator</fullName>
    </submittedName>
</protein>